<dbReference type="InterPro" id="IPR033764">
    <property type="entry name" value="Sdr_B"/>
</dbReference>
<accession>A0A4V3D4P8</accession>
<evidence type="ECO:0000256" key="5">
    <source>
        <dbReference type="SAM" id="SignalP"/>
    </source>
</evidence>
<feature type="chain" id="PRO_5020601322" evidence="5">
    <location>
        <begin position="26"/>
        <end position="2551"/>
    </location>
</feature>
<dbReference type="PANTHER" id="PTHR34819:SF3">
    <property type="entry name" value="CELL SURFACE PROTEIN"/>
    <property type="match status" value="1"/>
</dbReference>
<dbReference type="InterPro" id="IPR013783">
    <property type="entry name" value="Ig-like_fold"/>
</dbReference>
<dbReference type="NCBIfam" id="TIGR01451">
    <property type="entry name" value="B_ant_repeat"/>
    <property type="match status" value="1"/>
</dbReference>
<protein>
    <submittedName>
        <fullName evidence="9">Putative repeat protein (TIGR01451 family)</fullName>
    </submittedName>
</protein>
<evidence type="ECO:0000259" key="8">
    <source>
        <dbReference type="Pfam" id="PF25564"/>
    </source>
</evidence>
<feature type="region of interest" description="Disordered" evidence="4">
    <location>
        <begin position="2156"/>
        <end position="2186"/>
    </location>
</feature>
<feature type="compositionally biased region" description="Polar residues" evidence="4">
    <location>
        <begin position="2020"/>
        <end position="2034"/>
    </location>
</feature>
<dbReference type="SUPFAM" id="SSF49464">
    <property type="entry name" value="Carboxypeptidase regulatory domain-like"/>
    <property type="match status" value="1"/>
</dbReference>
<dbReference type="Pfam" id="PF25564">
    <property type="entry name" value="DUF7933"/>
    <property type="match status" value="7"/>
</dbReference>
<evidence type="ECO:0000313" key="9">
    <source>
        <dbReference type="EMBL" id="TDQ37057.1"/>
    </source>
</evidence>
<dbReference type="EMBL" id="SNYK01000009">
    <property type="protein sequence ID" value="TDQ37057.1"/>
    <property type="molecule type" value="Genomic_DNA"/>
</dbReference>
<dbReference type="Gene3D" id="2.60.40.1120">
    <property type="entry name" value="Carboxypeptidase-like, regulatory domain"/>
    <property type="match status" value="1"/>
</dbReference>
<keyword evidence="3 5" id="KW-0732">Signal</keyword>
<feature type="domain" description="DUF7933" evidence="8">
    <location>
        <begin position="1184"/>
        <end position="1292"/>
    </location>
</feature>
<dbReference type="GO" id="GO:0005576">
    <property type="term" value="C:extracellular region"/>
    <property type="evidence" value="ECO:0007669"/>
    <property type="project" value="UniProtKB-SubCell"/>
</dbReference>
<comment type="subcellular location">
    <subcellularLocation>
        <location evidence="1">Secreted</location>
    </subcellularLocation>
</comment>
<feature type="domain" description="DUF7933" evidence="8">
    <location>
        <begin position="599"/>
        <end position="722"/>
    </location>
</feature>
<feature type="domain" description="DUF7933" evidence="8">
    <location>
        <begin position="749"/>
        <end position="859"/>
    </location>
</feature>
<evidence type="ECO:0000256" key="2">
    <source>
        <dbReference type="ARBA" id="ARBA00022525"/>
    </source>
</evidence>
<dbReference type="Pfam" id="PF01345">
    <property type="entry name" value="DUF11"/>
    <property type="match status" value="1"/>
</dbReference>
<name>A0A4V3D4P8_9GAMM</name>
<dbReference type="InterPro" id="IPR047589">
    <property type="entry name" value="DUF11_rpt"/>
</dbReference>
<dbReference type="Proteomes" id="UP000294575">
    <property type="component" value="Unassembled WGS sequence"/>
</dbReference>
<evidence type="ECO:0000256" key="4">
    <source>
        <dbReference type="SAM" id="MobiDB-lite"/>
    </source>
</evidence>
<feature type="domain" description="DUF7933" evidence="8">
    <location>
        <begin position="1298"/>
        <end position="1426"/>
    </location>
</feature>
<evidence type="ECO:0000259" key="7">
    <source>
        <dbReference type="Pfam" id="PF17210"/>
    </source>
</evidence>
<dbReference type="Gene3D" id="2.60.40.10">
    <property type="entry name" value="Immunoglobulins"/>
    <property type="match status" value="6"/>
</dbReference>
<gene>
    <name evidence="9" type="ORF">DFQ45_10956</name>
</gene>
<dbReference type="PANTHER" id="PTHR34819">
    <property type="entry name" value="LARGE CYSTEINE-RICH PERIPLASMIC PROTEIN OMCB"/>
    <property type="match status" value="1"/>
</dbReference>
<proteinExistence type="predicted"/>
<evidence type="ECO:0000313" key="10">
    <source>
        <dbReference type="Proteomes" id="UP000294575"/>
    </source>
</evidence>
<dbReference type="OrthoDB" id="28717at2"/>
<dbReference type="RefSeq" id="WP_101497060.1">
    <property type="nucleotide sequence ID" value="NZ_LNJZ01000008.1"/>
</dbReference>
<feature type="domain" description="SD-repeat containing protein B" evidence="7">
    <location>
        <begin position="1689"/>
        <end position="1792"/>
    </location>
</feature>
<feature type="domain" description="DUF7933" evidence="8">
    <location>
        <begin position="1018"/>
        <end position="1148"/>
    </location>
</feature>
<feature type="signal peptide" evidence="5">
    <location>
        <begin position="1"/>
        <end position="25"/>
    </location>
</feature>
<dbReference type="InterPro" id="IPR001434">
    <property type="entry name" value="OmcB-like_DUF11"/>
</dbReference>
<dbReference type="SUPFAM" id="SSF117074">
    <property type="entry name" value="Hypothetical protein PA1324"/>
    <property type="match status" value="5"/>
</dbReference>
<feature type="domain" description="DUF11" evidence="6">
    <location>
        <begin position="1806"/>
        <end position="1931"/>
    </location>
</feature>
<feature type="domain" description="DUF7933" evidence="8">
    <location>
        <begin position="318"/>
        <end position="434"/>
    </location>
</feature>
<feature type="domain" description="DUF7933" evidence="8">
    <location>
        <begin position="179"/>
        <end position="279"/>
    </location>
</feature>
<dbReference type="InterPro" id="IPR051172">
    <property type="entry name" value="Chlamydia_OmcB"/>
</dbReference>
<evidence type="ECO:0000259" key="6">
    <source>
        <dbReference type="Pfam" id="PF01345"/>
    </source>
</evidence>
<sequence length="2551" mass="260743">MPSWKKKISFGLGALLLSATMAAQAAPSTEFKVAKTIPSPYPTSLPAGEVTRFSIALTNGHTDGQPITDVSFTDTFPAGVVLVAASAECKQGNNAAVPLAVGGSLNDTAFSVSGVTIPGRADGLDGECVFNLDVTARTAMENVENSIGANTVSGTHTSGAVTNAVGSSQTVTFTAPKPPSVSKSFSPSTVSNTQTSILKLTVTNPSTIRPLEVTSLKDSLPAGLSVASPLDITSTCTTGGTPLATTGLAVGQTVVTLGAGRVAAGGNCSVSFRVKADIDNLGLTSTLTNTIAPADLASDSLLTPTGGSANLKVDTPFVVSKSFSPTNVAANQPATLTVTLKNNASEELTLGALTDFIDGGTAQSAANMSINLVTPGAGCSLNGLAGSDNQLSFNSGTLAAGSTCTLTVNYTPKLATDVEQKAFTNTIGQSGIPARRPSDDPVVHAKTDSTVTVRNSFTASKQGSTTSVAPGGLIKYTMTLNNWRTTSEVLSVTDTLDTRLSLYSAAGYEPAVTGTGCSLADSSFAAPNANFKVNMPAANTNAAVCTLTFWTQVDKNADLTTPIKNKVLANQICLQGDSSICAHSDTNEHSFAVVAPLSVSKSFDAASKPEGEPATVTLTLSNYADKPLTNVSLKDVLPTGTTGAQLELASPVQQSSTCGGSISFTTEAGAPVVNLTGASVPARQGPGTGNAGSCTLKFRVLGELGTYNNTVAAADVTGTQNLWDGSPQPVTAQQDASANVAFTAVLSGSKSFAPNKVSDGGRSTLTLRLTNAKDAALTGVAVTDNLPAGMVVASPANAYSTCDGAVSLNAAPGASVVGLSGARIAAKSSCALVVDVIANGSGPWINTVPGKQLTADGGVVGSQDFSRQLDGQGSGSGIAITAQHAKGTLSAPGATTRLKLTFTNNSGEPVTDMSLDAFFRAAGLSTGELTGERIAAFPNVVTTCTGAVVEAPADSTGFSFSGASLPAGATCELELNVTMDKSDSVQFTVPVGGISTAQGVGNGSAAQTGLSAGSSLGLSKEFSPTVVAPGQSSRLKITLLNSTDQPVRDLALVDNFPAGMVMAATPRLVNTCAGTVTLTPTATNPGKLELSGGTLPAGSSSAPATCSIEVDVQVVSEGEYVNSLPAGSLTGKTDEGDVNNPEPGEGTLVVKHPVEIHKAFDNQTLDTAVSGDFGMSTGTLTRAAGTPFDLTIALKNPNTLALTGVTLVDQLPDGLTVAPTPNVRNTCTATVSAPASGRLLSITNGTLAANSLCKVTVSVLSNSVGSYINDIGRGSLSSSEGVSNDVPTSAQVVITTPPGISKQFEPPMIKSGDTSRLTIRIDNPNAAAFTLTSALVDTLPTVPGPVTVANPANIGGSCHTGSNITANPGAGTVTLANGTSVAAGGCTIEVDVTATAAGVHTNEIPRGALQTSIGNNPDPATATLTVSNLGYISGRVFVDNDGDGRFGSGDSPLPGSTISLHAGNSCAAPLVSFSNGERNPQQSGAGGDYLFTELPAGIYSVCQNGQPAGTLNALPTPGAQGGGQSENPAGGGSQITSITLTDTSGDVSSSANNDFPEVKPGSISGSVFLDLDNNGLRDGSDSGLSGVTIQLVEIDASGNEVPGGVSKEVTTNSNGDYRFDDLPPGRYKVIEPTQPTGTSNGKTTAGSLGGTASDVTEPISNIADIVLGSGQQSTGNNFAEQTSNRTITGKVFLDLNDNEAVDSGEKGIGGQTITLSGTDNNGNPVSDTAITDSAGNFTFTGLPPGNYSLTQSNGQPLGTLPGGTVAGSAGGTPSDRTVANSVISGIDLTTEEFSLDNLFAEIPVPDLVIAKTHEPENFLAASTGEYIITVGNIGQGNTDGSEITVLDDLPAGLTPKAVQGPTGWNCSITGQRVSCTTSNVIPANTALATSSIKFIIAVEIDGGLGDTQRTNVATIEGGGEQDPEKGNNRAEDPTDISRALASIEGNVWFDSDHDRVFKNSGGQSGWIVELLDRNGVLVDEVITNADGSYRFSDVTPDRGYEIRFRHPQTGTIFGRPVPNESANDYDQNVASPSNPGGADTSGGTLKGITVVAGSNITQQSLPLDPAGVIYDAVSREPVGGAEVTISGPSGFTASDVLGGSLSQMTGDDGFYQFLLLNSAPAGTYSLMINAPAGYRPGESVLIPVCDATLSVGATPDPALVQSSDQAPVEGTPSHENDPAACSSSSAGLTGGAGTTQYYFSFYFDGNSANLVNNHIPLDPVLGGAIIMTKSTPKVNVVRGEMVPYVLTATNTLAHRLLEVAVEDQIPPGFKYVKGSSQIDSLPNEPVVNGRHLKWSNLTLNPGQKLTFKMLLVVGTGVGYNEYVNQTWAINEVANSRISNVATATVRVVADPTFECSDLIGTVYDDKNRNGYQDKGEPGLPGVRVATPKGWLVTTDNHGRYHIACADVPNEMRGGNFIVKVDERTLPSGYRVVTENPRVVRLSQGRLVKANFGASIHRVVRLDLTPDAFDGKELKPGYQEQMGTVMQALHAEPSILRIAYRLPVGEKPKEARERIKSVTKWVKKNWEPQECCYDLQLEEEIVPAIDSVEVVR</sequence>
<keyword evidence="2" id="KW-0964">Secreted</keyword>
<feature type="domain" description="SD-repeat containing protein B" evidence="7">
    <location>
        <begin position="1562"/>
        <end position="1673"/>
    </location>
</feature>
<dbReference type="InterPro" id="IPR057693">
    <property type="entry name" value="DUF7933"/>
</dbReference>
<dbReference type="InterPro" id="IPR008969">
    <property type="entry name" value="CarboxyPept-like_regulatory"/>
</dbReference>
<feature type="compositionally biased region" description="Gly residues" evidence="4">
    <location>
        <begin position="1519"/>
        <end position="1533"/>
    </location>
</feature>
<comment type="caution">
    <text evidence="9">The sequence shown here is derived from an EMBL/GenBank/DDBJ whole genome shotgun (WGS) entry which is preliminary data.</text>
</comment>
<feature type="region of interest" description="Disordered" evidence="4">
    <location>
        <begin position="1512"/>
        <end position="1558"/>
    </location>
</feature>
<reference evidence="9 10" key="1">
    <citation type="submission" date="2019-03" db="EMBL/GenBank/DDBJ databases">
        <title>Genomic Encyclopedia of Type Strains, Phase IV (KMG-IV): sequencing the most valuable type-strain genomes for metagenomic binning, comparative biology and taxonomic classification.</title>
        <authorList>
            <person name="Goeker M."/>
        </authorList>
    </citation>
    <scope>NUCLEOTIDE SEQUENCE [LARGE SCALE GENOMIC DNA]</scope>
    <source>
        <strain evidence="9 10">DSM 28679</strain>
    </source>
</reference>
<organism evidence="9 10">
    <name type="scientific">Thiopseudomonas denitrificans</name>
    <dbReference type="NCBI Taxonomy" id="1501432"/>
    <lineage>
        <taxon>Bacteria</taxon>
        <taxon>Pseudomonadati</taxon>
        <taxon>Pseudomonadota</taxon>
        <taxon>Gammaproteobacteria</taxon>
        <taxon>Pseudomonadales</taxon>
        <taxon>Pseudomonadaceae</taxon>
        <taxon>Thiopseudomonas</taxon>
    </lineage>
</organism>
<dbReference type="Pfam" id="PF17210">
    <property type="entry name" value="SdrD_B"/>
    <property type="match status" value="2"/>
</dbReference>
<feature type="region of interest" description="Disordered" evidence="4">
    <location>
        <begin position="2009"/>
        <end position="2042"/>
    </location>
</feature>
<evidence type="ECO:0000256" key="3">
    <source>
        <dbReference type="ARBA" id="ARBA00022729"/>
    </source>
</evidence>
<keyword evidence="10" id="KW-1185">Reference proteome</keyword>
<feature type="compositionally biased region" description="Polar residues" evidence="4">
    <location>
        <begin position="1534"/>
        <end position="1553"/>
    </location>
</feature>
<evidence type="ECO:0000256" key="1">
    <source>
        <dbReference type="ARBA" id="ARBA00004613"/>
    </source>
</evidence>